<organism evidence="7">
    <name type="scientific">Leptolyngbya sp. NK1-12</name>
    <dbReference type="NCBI Taxonomy" id="2547451"/>
    <lineage>
        <taxon>Bacteria</taxon>
        <taxon>Bacillati</taxon>
        <taxon>Cyanobacteriota</taxon>
        <taxon>Cyanophyceae</taxon>
        <taxon>Leptolyngbyales</taxon>
        <taxon>Leptolyngbyaceae</taxon>
        <taxon>Leptolyngbya group</taxon>
        <taxon>Leptolyngbya</taxon>
    </lineage>
</organism>
<dbReference type="Gene3D" id="3.40.50.1820">
    <property type="entry name" value="alpha/beta hydrolase"/>
    <property type="match status" value="1"/>
</dbReference>
<name>A0AA96WI16_9CYAN</name>
<keyword evidence="2" id="KW-0442">Lipid degradation</keyword>
<evidence type="ECO:0000256" key="3">
    <source>
        <dbReference type="ARBA" id="ARBA00023098"/>
    </source>
</evidence>
<dbReference type="EMBL" id="CP053586">
    <property type="protein sequence ID" value="WNZ26437.1"/>
    <property type="molecule type" value="Genomic_DNA"/>
</dbReference>
<feature type="transmembrane region" description="Helical" evidence="4">
    <location>
        <begin position="596"/>
        <end position="615"/>
    </location>
</feature>
<dbReference type="AlphaFoldDB" id="A0AA96WI16"/>
<dbReference type="GO" id="GO:0016042">
    <property type="term" value="P:lipid catabolic process"/>
    <property type="evidence" value="ECO:0007669"/>
    <property type="project" value="UniProtKB-KW"/>
</dbReference>
<reference evidence="7" key="1">
    <citation type="submission" date="2020-05" db="EMBL/GenBank/DDBJ databases">
        <authorList>
            <person name="Zhu T."/>
            <person name="Keshari N."/>
            <person name="Lu X."/>
        </authorList>
    </citation>
    <scope>NUCLEOTIDE SEQUENCE</scope>
    <source>
        <strain evidence="7">NK1-12</strain>
    </source>
</reference>
<evidence type="ECO:0000313" key="7">
    <source>
        <dbReference type="EMBL" id="WNZ26437.1"/>
    </source>
</evidence>
<dbReference type="InterPro" id="IPR029058">
    <property type="entry name" value="AB_hydrolase_fold"/>
</dbReference>
<keyword evidence="4" id="KW-1133">Transmembrane helix</keyword>
<dbReference type="SUPFAM" id="SSF53474">
    <property type="entry name" value="alpha/beta-Hydrolases"/>
    <property type="match status" value="1"/>
</dbReference>
<evidence type="ECO:0000259" key="5">
    <source>
        <dbReference type="Pfam" id="PF07176"/>
    </source>
</evidence>
<evidence type="ECO:0000259" key="6">
    <source>
        <dbReference type="Pfam" id="PF12697"/>
    </source>
</evidence>
<dbReference type="InterPro" id="IPR000073">
    <property type="entry name" value="AB_hydrolase_1"/>
</dbReference>
<keyword evidence="3" id="KW-0443">Lipid metabolism</keyword>
<dbReference type="PANTHER" id="PTHR10272:SF13">
    <property type="entry name" value="POLY(ETHYLENE TEREPHTHALATE) HYDROLASE"/>
    <property type="match status" value="1"/>
</dbReference>
<evidence type="ECO:0000256" key="1">
    <source>
        <dbReference type="ARBA" id="ARBA00022801"/>
    </source>
</evidence>
<keyword evidence="1 7" id="KW-0378">Hydrolase</keyword>
<dbReference type="InterPro" id="IPR010802">
    <property type="entry name" value="DUF1400"/>
</dbReference>
<feature type="domain" description="DUF1400" evidence="5">
    <location>
        <begin position="49"/>
        <end position="171"/>
    </location>
</feature>
<dbReference type="GO" id="GO:0003847">
    <property type="term" value="F:1-alkyl-2-acetylglycerophosphocholine esterase activity"/>
    <property type="evidence" value="ECO:0007669"/>
    <property type="project" value="TreeGrafter"/>
</dbReference>
<gene>
    <name evidence="7" type="ORF">HJG54_04830</name>
</gene>
<keyword evidence="4" id="KW-0812">Transmembrane</keyword>
<keyword evidence="4" id="KW-0472">Membrane</keyword>
<dbReference type="Pfam" id="PF07176">
    <property type="entry name" value="DUF1400"/>
    <property type="match status" value="1"/>
</dbReference>
<dbReference type="PANTHER" id="PTHR10272">
    <property type="entry name" value="PLATELET-ACTIVATING FACTOR ACETYLHYDROLASE"/>
    <property type="match status" value="1"/>
</dbReference>
<feature type="domain" description="AB hydrolase-1" evidence="6">
    <location>
        <begin position="252"/>
        <end position="484"/>
    </location>
</feature>
<dbReference type="Pfam" id="PF12697">
    <property type="entry name" value="Abhydrolase_6"/>
    <property type="match status" value="1"/>
</dbReference>
<sequence>MSEWSAIARSWFSSLPEKVSWSGSPKKAALGTLWMLALMLGGMATPGLAAERVAVRLGPFKQSVAISDLERFADTGEIPPGLQLYAPLLNADVRYTLRSRLHLDPSIGDKLVEDLLHSSAGERFLNTLQVAIPDASPTQLQVALMQAAKQPGGISLLGLLRAFPKQTVTIDATSAIALASQLNLPYWQSQALSSVLERELTVKSQPIRSAIDPTKAGSYWVWKQTMVLRDYQRERTIPVDLYWTRRTHGPLVVISHGFGADRRFLGYLAYHLASHGLTVVALEHPGSNVAWLTGNSFSQSRTTLKNNLLPATEFLDRPQDVSFVLDRLNRLNQFSSTLHGKFNTEEVTVIGHSLGGYTALALAGAKLSLEHLQQFCNDPNPVVFSPADLLQCSAADLTDAQADAQESLRDPRVVQTIVLNPAIGRLFDPKSLAQVTVPTLMLAGTDDTITPAVSQQFLPFTQLKGSKFLLTAIGGTHLSVGDPANLNHVFTQSLFIRERPEQETEALRQLLRGVSLAFVQQLTPEANRYAPFLTAAYAQSFSSTELKLRLNSQLPPNFSQRLKMAALPMEQLISSTLAKGKAESQQGICYNKLNCLLGGLPLVMFILPGGVPLAANQFFRWRRKAAVRDSVDH</sequence>
<proteinExistence type="predicted"/>
<evidence type="ECO:0000256" key="4">
    <source>
        <dbReference type="SAM" id="Phobius"/>
    </source>
</evidence>
<evidence type="ECO:0000256" key="2">
    <source>
        <dbReference type="ARBA" id="ARBA00022963"/>
    </source>
</evidence>
<protein>
    <submittedName>
        <fullName evidence="7">Alpha/beta hydrolase</fullName>
    </submittedName>
</protein>
<accession>A0AA96WI16</accession>